<dbReference type="Pfam" id="PF01150">
    <property type="entry name" value="GDA1_CD39"/>
    <property type="match status" value="1"/>
</dbReference>
<gene>
    <name evidence="3" type="ORF">DCAF_LOCUS19713</name>
</gene>
<comment type="similarity">
    <text evidence="1">Belongs to the GDA1/CD39 NTPase family.</text>
</comment>
<dbReference type="PANTHER" id="PTHR11782">
    <property type="entry name" value="ADENOSINE/GUANOSINE DIPHOSPHATASE"/>
    <property type="match status" value="1"/>
</dbReference>
<dbReference type="GO" id="GO:0017110">
    <property type="term" value="F:nucleoside diphosphate phosphatase activity"/>
    <property type="evidence" value="ECO:0007669"/>
    <property type="project" value="TreeGrafter"/>
</dbReference>
<protein>
    <submittedName>
        <fullName evidence="3">Uncharacterized protein</fullName>
    </submittedName>
</protein>
<evidence type="ECO:0000256" key="2">
    <source>
        <dbReference type="ARBA" id="ARBA00022801"/>
    </source>
</evidence>
<comment type="caution">
    <text evidence="3">The sequence shown here is derived from an EMBL/GenBank/DDBJ whole genome shotgun (WGS) entry which is preliminary data.</text>
</comment>
<dbReference type="Proteomes" id="UP001314170">
    <property type="component" value="Unassembled WGS sequence"/>
</dbReference>
<proteinExistence type="inferred from homology"/>
<keyword evidence="2" id="KW-0378">Hydrolase</keyword>
<dbReference type="PANTHER" id="PTHR11782:SF83">
    <property type="entry name" value="GUANOSINE-DIPHOSPHATASE"/>
    <property type="match status" value="1"/>
</dbReference>
<name>A0AAV1S9V7_9ROSI</name>
<evidence type="ECO:0000313" key="3">
    <source>
        <dbReference type="EMBL" id="CAK7347033.1"/>
    </source>
</evidence>
<dbReference type="Gene3D" id="3.30.420.40">
    <property type="match status" value="1"/>
</dbReference>
<evidence type="ECO:0000256" key="1">
    <source>
        <dbReference type="ARBA" id="ARBA00009283"/>
    </source>
</evidence>
<dbReference type="AlphaFoldDB" id="A0AAV1S9V7"/>
<dbReference type="InterPro" id="IPR000407">
    <property type="entry name" value="GDA1_CD39_NTPase"/>
</dbReference>
<accession>A0AAV1S9V7</accession>
<sequence>MITVSSESSTSAFKWVNEIDSDSKSYAVVFDAGSSSDRVHVFCFDQDLSLLPVFNGTDVELFAKVKPGLSAYAKNPQAALESLVPLLEEVESARS</sequence>
<reference evidence="3 4" key="1">
    <citation type="submission" date="2024-01" db="EMBL/GenBank/DDBJ databases">
        <authorList>
            <person name="Waweru B."/>
        </authorList>
    </citation>
    <scope>NUCLEOTIDE SEQUENCE [LARGE SCALE GENOMIC DNA]</scope>
</reference>
<dbReference type="GO" id="GO:0009134">
    <property type="term" value="P:nucleoside diphosphate catabolic process"/>
    <property type="evidence" value="ECO:0007669"/>
    <property type="project" value="TreeGrafter"/>
</dbReference>
<dbReference type="EMBL" id="CAWUPB010001173">
    <property type="protein sequence ID" value="CAK7347033.1"/>
    <property type="molecule type" value="Genomic_DNA"/>
</dbReference>
<keyword evidence="4" id="KW-1185">Reference proteome</keyword>
<evidence type="ECO:0000313" key="4">
    <source>
        <dbReference type="Proteomes" id="UP001314170"/>
    </source>
</evidence>
<organism evidence="3 4">
    <name type="scientific">Dovyalis caffra</name>
    <dbReference type="NCBI Taxonomy" id="77055"/>
    <lineage>
        <taxon>Eukaryota</taxon>
        <taxon>Viridiplantae</taxon>
        <taxon>Streptophyta</taxon>
        <taxon>Embryophyta</taxon>
        <taxon>Tracheophyta</taxon>
        <taxon>Spermatophyta</taxon>
        <taxon>Magnoliopsida</taxon>
        <taxon>eudicotyledons</taxon>
        <taxon>Gunneridae</taxon>
        <taxon>Pentapetalae</taxon>
        <taxon>rosids</taxon>
        <taxon>fabids</taxon>
        <taxon>Malpighiales</taxon>
        <taxon>Salicaceae</taxon>
        <taxon>Flacourtieae</taxon>
        <taxon>Dovyalis</taxon>
    </lineage>
</organism>
<dbReference type="GO" id="GO:0016020">
    <property type="term" value="C:membrane"/>
    <property type="evidence" value="ECO:0007669"/>
    <property type="project" value="TreeGrafter"/>
</dbReference>